<protein>
    <recommendedName>
        <fullName evidence="2">Retrotransposon Copia-like N-terminal domain-containing protein</fullName>
    </recommendedName>
</protein>
<dbReference type="Pfam" id="PF14244">
    <property type="entry name" value="Retrotran_gag_3"/>
    <property type="match status" value="1"/>
</dbReference>
<dbReference type="PANTHER" id="PTHR37610">
    <property type="entry name" value="CCHC-TYPE DOMAIN-CONTAINING PROTEIN"/>
    <property type="match status" value="1"/>
</dbReference>
<evidence type="ECO:0000313" key="4">
    <source>
        <dbReference type="Proteomes" id="UP000250235"/>
    </source>
</evidence>
<dbReference type="EMBL" id="KV019588">
    <property type="protein sequence ID" value="KZV16024.1"/>
    <property type="molecule type" value="Genomic_DNA"/>
</dbReference>
<feature type="domain" description="Retrotransposon Copia-like N-terminal" evidence="2">
    <location>
        <begin position="36"/>
        <end position="75"/>
    </location>
</feature>
<feature type="region of interest" description="Disordered" evidence="1">
    <location>
        <begin position="1"/>
        <end position="32"/>
    </location>
</feature>
<dbReference type="InterPro" id="IPR029472">
    <property type="entry name" value="Copia-like_N"/>
</dbReference>
<dbReference type="Proteomes" id="UP000250235">
    <property type="component" value="Unassembled WGS sequence"/>
</dbReference>
<proteinExistence type="predicted"/>
<dbReference type="AlphaFoldDB" id="A0A2Z7A3A2"/>
<name>A0A2Z7A3A2_9LAMI</name>
<feature type="compositionally biased region" description="Polar residues" evidence="1">
    <location>
        <begin position="8"/>
        <end position="32"/>
    </location>
</feature>
<evidence type="ECO:0000256" key="1">
    <source>
        <dbReference type="SAM" id="MobiDB-lite"/>
    </source>
</evidence>
<sequence length="104" mass="11342">MVNFGIAGSSSNSEVTSPLDSTIPNSSGTQDSGQILITGHKLNGNKYLQWSQSVMMFVCGKGKEDYLSGALARPKDDDSKFKTWKSENNMVMSWLINSMTNEIG</sequence>
<reference evidence="3 4" key="1">
    <citation type="journal article" date="2015" name="Proc. Natl. Acad. Sci. U.S.A.">
        <title>The resurrection genome of Boea hygrometrica: A blueprint for survival of dehydration.</title>
        <authorList>
            <person name="Xiao L."/>
            <person name="Yang G."/>
            <person name="Zhang L."/>
            <person name="Yang X."/>
            <person name="Zhao S."/>
            <person name="Ji Z."/>
            <person name="Zhou Q."/>
            <person name="Hu M."/>
            <person name="Wang Y."/>
            <person name="Chen M."/>
            <person name="Xu Y."/>
            <person name="Jin H."/>
            <person name="Xiao X."/>
            <person name="Hu G."/>
            <person name="Bao F."/>
            <person name="Hu Y."/>
            <person name="Wan P."/>
            <person name="Li L."/>
            <person name="Deng X."/>
            <person name="Kuang T."/>
            <person name="Xiang C."/>
            <person name="Zhu J.K."/>
            <person name="Oliver M.J."/>
            <person name="He Y."/>
        </authorList>
    </citation>
    <scope>NUCLEOTIDE SEQUENCE [LARGE SCALE GENOMIC DNA]</scope>
    <source>
        <strain evidence="4">cv. XS01</strain>
    </source>
</reference>
<dbReference type="OrthoDB" id="1746033at2759"/>
<evidence type="ECO:0000313" key="3">
    <source>
        <dbReference type="EMBL" id="KZV16024.1"/>
    </source>
</evidence>
<evidence type="ECO:0000259" key="2">
    <source>
        <dbReference type="Pfam" id="PF14244"/>
    </source>
</evidence>
<keyword evidence="4" id="KW-1185">Reference proteome</keyword>
<accession>A0A2Z7A3A2</accession>
<gene>
    <name evidence="3" type="ORF">F511_14390</name>
</gene>
<organism evidence="3 4">
    <name type="scientific">Dorcoceras hygrometricum</name>
    <dbReference type="NCBI Taxonomy" id="472368"/>
    <lineage>
        <taxon>Eukaryota</taxon>
        <taxon>Viridiplantae</taxon>
        <taxon>Streptophyta</taxon>
        <taxon>Embryophyta</taxon>
        <taxon>Tracheophyta</taxon>
        <taxon>Spermatophyta</taxon>
        <taxon>Magnoliopsida</taxon>
        <taxon>eudicotyledons</taxon>
        <taxon>Gunneridae</taxon>
        <taxon>Pentapetalae</taxon>
        <taxon>asterids</taxon>
        <taxon>lamiids</taxon>
        <taxon>Lamiales</taxon>
        <taxon>Gesneriaceae</taxon>
        <taxon>Didymocarpoideae</taxon>
        <taxon>Trichosporeae</taxon>
        <taxon>Loxocarpinae</taxon>
        <taxon>Dorcoceras</taxon>
    </lineage>
</organism>
<dbReference type="PANTHER" id="PTHR37610:SF47">
    <property type="entry name" value="RETROTRANSPOSON COPIA-LIKE N-TERMINAL DOMAIN-CONTAINING PROTEIN"/>
    <property type="match status" value="1"/>
</dbReference>